<evidence type="ECO:0000256" key="3">
    <source>
        <dbReference type="ARBA" id="ARBA00022777"/>
    </source>
</evidence>
<dbReference type="InterPro" id="IPR016188">
    <property type="entry name" value="PurM-like_N"/>
</dbReference>
<dbReference type="InterPro" id="IPR030805">
    <property type="entry name" value="Oxidorec-SedlD_fusion"/>
</dbReference>
<dbReference type="InterPro" id="IPR010918">
    <property type="entry name" value="PurM-like_C_dom"/>
</dbReference>
<keyword evidence="8" id="KW-0934">Plastid</keyword>
<keyword evidence="5" id="KW-0711">Selenium</keyword>
<dbReference type="PANTHER" id="PTHR10256:SF0">
    <property type="entry name" value="INACTIVE SELENIDE, WATER DIKINASE-LIKE PROTEIN-RELATED"/>
    <property type="match status" value="1"/>
</dbReference>
<evidence type="ECO:0000256" key="2">
    <source>
        <dbReference type="ARBA" id="ARBA00022741"/>
    </source>
</evidence>
<dbReference type="PANTHER" id="PTHR10256">
    <property type="entry name" value="SELENIDE, WATER DIKINASE"/>
    <property type="match status" value="1"/>
</dbReference>
<keyword evidence="3" id="KW-0418">Kinase</keyword>
<evidence type="ECO:0000259" key="6">
    <source>
        <dbReference type="Pfam" id="PF00586"/>
    </source>
</evidence>
<keyword evidence="4" id="KW-0067">ATP-binding</keyword>
<reference evidence="8" key="1">
    <citation type="journal article" date="2017" name="Protist">
        <title>Diversity of the Photosynthetic Paulinella Species, with the Description of Paulinella micropora sp. nov. and the Chromatophore Genome Sequence for strain KR01.</title>
        <authorList>
            <person name="Lhee D."/>
            <person name="Yang E.C."/>
            <person name="Kim J.I."/>
            <person name="Nakayama T."/>
            <person name="Zuccarello G."/>
            <person name="Andersen R.A."/>
            <person name="Yoon H.S."/>
        </authorList>
    </citation>
    <scope>NUCLEOTIDE SEQUENCE</scope>
    <source>
        <strain evidence="8">KR01</strain>
    </source>
</reference>
<dbReference type="InterPro" id="IPR036676">
    <property type="entry name" value="PurM-like_C_sf"/>
</dbReference>
<dbReference type="EMBL" id="KX897545">
    <property type="protein sequence ID" value="APP88259.1"/>
    <property type="molecule type" value="Genomic_DNA"/>
</dbReference>
<organism evidence="8">
    <name type="scientific">Paulinella micropora</name>
    <dbReference type="NCBI Taxonomy" id="1928728"/>
    <lineage>
        <taxon>Eukaryota</taxon>
        <taxon>Sar</taxon>
        <taxon>Rhizaria</taxon>
        <taxon>Cercozoa</taxon>
        <taxon>Imbricatea</taxon>
        <taxon>Silicofilosea</taxon>
        <taxon>Euglyphida</taxon>
        <taxon>Paulinellidae</taxon>
        <taxon>Paulinella</taxon>
    </lineage>
</organism>
<dbReference type="AlphaFoldDB" id="A0A1L5YC41"/>
<evidence type="ECO:0000259" key="7">
    <source>
        <dbReference type="Pfam" id="PF02769"/>
    </source>
</evidence>
<evidence type="ECO:0000256" key="4">
    <source>
        <dbReference type="ARBA" id="ARBA00022840"/>
    </source>
</evidence>
<dbReference type="Pfam" id="PF00586">
    <property type="entry name" value="AIRS"/>
    <property type="match status" value="1"/>
</dbReference>
<dbReference type="Pfam" id="PF02769">
    <property type="entry name" value="AIRS_C"/>
    <property type="match status" value="1"/>
</dbReference>
<geneLocation type="plastid" evidence="8"/>
<dbReference type="SUPFAM" id="SSF56042">
    <property type="entry name" value="PurM C-terminal domain-like"/>
    <property type="match status" value="1"/>
</dbReference>
<evidence type="ECO:0000256" key="1">
    <source>
        <dbReference type="ARBA" id="ARBA00022679"/>
    </source>
</evidence>
<name>A0A1L5YC41_9EUKA</name>
<dbReference type="GO" id="GO:0005737">
    <property type="term" value="C:cytoplasm"/>
    <property type="evidence" value="ECO:0007669"/>
    <property type="project" value="TreeGrafter"/>
</dbReference>
<evidence type="ECO:0000313" key="8">
    <source>
        <dbReference type="EMBL" id="APP88259.1"/>
    </source>
</evidence>
<dbReference type="CDD" id="cd02195">
    <property type="entry name" value="SelD"/>
    <property type="match status" value="1"/>
</dbReference>
<dbReference type="GO" id="GO:0016260">
    <property type="term" value="P:selenocysteine biosynthetic process"/>
    <property type="evidence" value="ECO:0007669"/>
    <property type="project" value="TreeGrafter"/>
</dbReference>
<keyword evidence="2" id="KW-0547">Nucleotide-binding</keyword>
<evidence type="ECO:0000256" key="5">
    <source>
        <dbReference type="ARBA" id="ARBA00023266"/>
    </source>
</evidence>
<dbReference type="Gene3D" id="3.50.50.100">
    <property type="match status" value="1"/>
</dbReference>
<dbReference type="GO" id="GO:0005524">
    <property type="term" value="F:ATP binding"/>
    <property type="evidence" value="ECO:0007669"/>
    <property type="project" value="UniProtKB-KW"/>
</dbReference>
<dbReference type="Gene3D" id="3.90.650.10">
    <property type="entry name" value="PurM-like C-terminal domain"/>
    <property type="match status" value="1"/>
</dbReference>
<dbReference type="Gene3D" id="3.30.1330.10">
    <property type="entry name" value="PurM-like, N-terminal domain"/>
    <property type="match status" value="1"/>
</dbReference>
<feature type="domain" description="PurM-like C-terminal" evidence="7">
    <location>
        <begin position="591"/>
        <end position="783"/>
    </location>
</feature>
<dbReference type="InterPro" id="IPR036188">
    <property type="entry name" value="FAD/NAD-bd_sf"/>
</dbReference>
<keyword evidence="1" id="KW-0808">Transferase</keyword>
<dbReference type="InterPro" id="IPR036921">
    <property type="entry name" value="PurM-like_N_sf"/>
</dbReference>
<dbReference type="SUPFAM" id="SSF51905">
    <property type="entry name" value="FAD/NAD(P)-binding domain"/>
    <property type="match status" value="2"/>
</dbReference>
<accession>A0A1L5YC41</accession>
<dbReference type="SUPFAM" id="SSF55326">
    <property type="entry name" value="PurM N-terminal domain-like"/>
    <property type="match status" value="1"/>
</dbReference>
<protein>
    <recommendedName>
        <fullName evidence="9">Selenide, water dikinase</fullName>
    </recommendedName>
</protein>
<proteinExistence type="predicted"/>
<evidence type="ECO:0008006" key="9">
    <source>
        <dbReference type="Google" id="ProtNLM"/>
    </source>
</evidence>
<gene>
    <name evidence="8" type="ORF">PCKR_475</name>
</gene>
<dbReference type="GO" id="GO:0004756">
    <property type="term" value="F:selenide, water dikinase activity"/>
    <property type="evidence" value="ECO:0007669"/>
    <property type="project" value="TreeGrafter"/>
</dbReference>
<dbReference type="NCBIfam" id="TIGR04369">
    <property type="entry name" value="fusion_not_SelD"/>
    <property type="match status" value="1"/>
</dbReference>
<dbReference type="InterPro" id="IPR004536">
    <property type="entry name" value="SPS/SelD"/>
</dbReference>
<feature type="domain" description="PurM-like N-terminal" evidence="6">
    <location>
        <begin position="454"/>
        <end position="546"/>
    </location>
</feature>
<sequence>MAMTLEMLKQHLVLAGGGHSHVLLLKYWAMNPWKRPSGLITLISPYSKSLYSGMLPGLIANFYTRQECEINLRRLCRLACVVFIKGEIVHINPEQRELELIRNKSLKHSIRWDVLSLDVGAGGTGTNLTTVPKTLIRSGRNQNFDCIDNNLCISIKPLEIFLDWLERVPQKNYVTVIGGGAAGIEVAFSLKTRWPASSIQVQVLPFLGTYPRSVFKPKINLGSIIANKLTLEHLRKYNIKVSYVKIPRKIDPADSIIITCTGSKVPEWLSSSNLPTTNQGRVITNKDLTVVGYSNIFATGDCGIVAQAPRPPTGVWAVRASSTLISNISRMISNDTRDKWQPRNHALQLLGDSKNSALAILGPFVCNYNNTLWRWKRKIDMRFISLFTNLKPMIAMMRSIYRPSYKGKVNDSMACHGCAAKLAAAPLETALRRLHNNKNTTLQGIDLNLEDAHSIIPITQDSGWLQSVDGFPALISDPWLNGRITTLHACSDLWACGADIRSVQVFIAVPQTSESLQEEILVNTLEGVRSVLTPTNTKLIGGHTIETREQFLSNHPLEKSHFNPMTESVQLALTINGQYAKNCFWPKGNLREGDILILSRPIGTGVLFAADMVNAAKPEWIDTVLEEMQESQSKIIEILTHYSVNAATDITGFGLLGHLGEMLRVTNNRASSSGSLKLTAILDPLSIRTFTGVFELIKSGFTSSLAISNRLAWNLLDKSLIKINSSNDISLDILLEILIDPQTCGPLLIGLSEEEGLAALTDLRENGFTHANIIGYIEAENKVHTEA</sequence>